<name>A0A2K3LFH6_TRIPR</name>
<evidence type="ECO:0000313" key="1">
    <source>
        <dbReference type="EMBL" id="PNX77291.1"/>
    </source>
</evidence>
<dbReference type="STRING" id="57577.A0A2K3LFH6"/>
<dbReference type="EMBL" id="ASHM01032106">
    <property type="protein sequence ID" value="PNX77291.1"/>
    <property type="molecule type" value="Genomic_DNA"/>
</dbReference>
<sequence length="131" mass="14785">MAWKANHLSFAGRVTLAKSVLEIISIYHMMTNIIPKSCLDDIQKLQSRFTWSDSENVRKYHAIRWETITTPKAVGGLGLRCLNVMNKACILKMGWNLPNGAQDLWCKVLLGKYKRGTHDDHVVAKGTDSTL</sequence>
<protein>
    <submittedName>
        <fullName evidence="1">Uncharacterized protein</fullName>
    </submittedName>
</protein>
<dbReference type="Proteomes" id="UP000236291">
    <property type="component" value="Unassembled WGS sequence"/>
</dbReference>
<dbReference type="PANTHER" id="PTHR33116:SF78">
    <property type="entry name" value="OS12G0587133 PROTEIN"/>
    <property type="match status" value="1"/>
</dbReference>
<proteinExistence type="predicted"/>
<organism evidence="1 2">
    <name type="scientific">Trifolium pratense</name>
    <name type="common">Red clover</name>
    <dbReference type="NCBI Taxonomy" id="57577"/>
    <lineage>
        <taxon>Eukaryota</taxon>
        <taxon>Viridiplantae</taxon>
        <taxon>Streptophyta</taxon>
        <taxon>Embryophyta</taxon>
        <taxon>Tracheophyta</taxon>
        <taxon>Spermatophyta</taxon>
        <taxon>Magnoliopsida</taxon>
        <taxon>eudicotyledons</taxon>
        <taxon>Gunneridae</taxon>
        <taxon>Pentapetalae</taxon>
        <taxon>rosids</taxon>
        <taxon>fabids</taxon>
        <taxon>Fabales</taxon>
        <taxon>Fabaceae</taxon>
        <taxon>Papilionoideae</taxon>
        <taxon>50 kb inversion clade</taxon>
        <taxon>NPAAA clade</taxon>
        <taxon>Hologalegina</taxon>
        <taxon>IRL clade</taxon>
        <taxon>Trifolieae</taxon>
        <taxon>Trifolium</taxon>
    </lineage>
</organism>
<dbReference type="PANTHER" id="PTHR33116">
    <property type="entry name" value="REVERSE TRANSCRIPTASE ZINC-BINDING DOMAIN-CONTAINING PROTEIN-RELATED-RELATED"/>
    <property type="match status" value="1"/>
</dbReference>
<reference evidence="1 2" key="1">
    <citation type="journal article" date="2014" name="Am. J. Bot.">
        <title>Genome assembly and annotation for red clover (Trifolium pratense; Fabaceae).</title>
        <authorList>
            <person name="Istvanek J."/>
            <person name="Jaros M."/>
            <person name="Krenek A."/>
            <person name="Repkova J."/>
        </authorList>
    </citation>
    <scope>NUCLEOTIDE SEQUENCE [LARGE SCALE GENOMIC DNA]</scope>
    <source>
        <strain evidence="2">cv. Tatra</strain>
        <tissue evidence="1">Young leaves</tissue>
    </source>
</reference>
<gene>
    <name evidence="1" type="ORF">L195_g033254</name>
</gene>
<accession>A0A2K3LFH6</accession>
<evidence type="ECO:0000313" key="2">
    <source>
        <dbReference type="Proteomes" id="UP000236291"/>
    </source>
</evidence>
<comment type="caution">
    <text evidence="1">The sequence shown here is derived from an EMBL/GenBank/DDBJ whole genome shotgun (WGS) entry which is preliminary data.</text>
</comment>
<reference evidence="1 2" key="2">
    <citation type="journal article" date="2017" name="Front. Plant Sci.">
        <title>Gene Classification and Mining of Molecular Markers Useful in Red Clover (Trifolium pratense) Breeding.</title>
        <authorList>
            <person name="Istvanek J."/>
            <person name="Dluhosova J."/>
            <person name="Dluhos P."/>
            <person name="Patkova L."/>
            <person name="Nedelnik J."/>
            <person name="Repkova J."/>
        </authorList>
    </citation>
    <scope>NUCLEOTIDE SEQUENCE [LARGE SCALE GENOMIC DNA]</scope>
    <source>
        <strain evidence="2">cv. Tatra</strain>
        <tissue evidence="1">Young leaves</tissue>
    </source>
</reference>
<dbReference type="AlphaFoldDB" id="A0A2K3LFH6"/>